<sequence length="243" mass="27138">MSIPNPEINPDTFLECVKSLDLDLAVNAFTHYQKWPVQSPGECEAGLKAQYEADIAARKEMEKVQEKARFAEKAAKKARFAKKAAKKAAEEAAQLASKHTKKESVRFKEMVTSQDVGRRRPHEINIKEEPKSLKSPKNLPTKKHRMFSNETANPVGVVDVLDVNPMPLPLQKRQKTASGSLSRVRFDGVELNDREDVAPKPTRQSTRAAKANAKKDVGHLFGQLAKEFQAMSKTCEQIAEAMD</sequence>
<protein>
    <submittedName>
        <fullName evidence="3">Uncharacterized protein</fullName>
    </submittedName>
</protein>
<dbReference type="Proteomes" id="UP000054166">
    <property type="component" value="Unassembled WGS sequence"/>
</dbReference>
<name>A0A0C3FAP6_PILCF</name>
<reference evidence="4" key="2">
    <citation type="submission" date="2015-01" db="EMBL/GenBank/DDBJ databases">
        <title>Evolutionary Origins and Diversification of the Mycorrhizal Mutualists.</title>
        <authorList>
            <consortium name="DOE Joint Genome Institute"/>
            <consortium name="Mycorrhizal Genomics Consortium"/>
            <person name="Kohler A."/>
            <person name="Kuo A."/>
            <person name="Nagy L.G."/>
            <person name="Floudas D."/>
            <person name="Copeland A."/>
            <person name="Barry K.W."/>
            <person name="Cichocki N."/>
            <person name="Veneault-Fourrey C."/>
            <person name="LaButti K."/>
            <person name="Lindquist E.A."/>
            <person name="Lipzen A."/>
            <person name="Lundell T."/>
            <person name="Morin E."/>
            <person name="Murat C."/>
            <person name="Riley R."/>
            <person name="Ohm R."/>
            <person name="Sun H."/>
            <person name="Tunlid A."/>
            <person name="Henrissat B."/>
            <person name="Grigoriev I.V."/>
            <person name="Hibbett D.S."/>
            <person name="Martin F."/>
        </authorList>
    </citation>
    <scope>NUCLEOTIDE SEQUENCE [LARGE SCALE GENOMIC DNA]</scope>
    <source>
        <strain evidence="4">F 1598</strain>
    </source>
</reference>
<gene>
    <name evidence="3" type="ORF">PILCRDRAFT_786567</name>
</gene>
<reference evidence="3 4" key="1">
    <citation type="submission" date="2014-04" db="EMBL/GenBank/DDBJ databases">
        <authorList>
            <consortium name="DOE Joint Genome Institute"/>
            <person name="Kuo A."/>
            <person name="Tarkka M."/>
            <person name="Buscot F."/>
            <person name="Kohler A."/>
            <person name="Nagy L.G."/>
            <person name="Floudas D."/>
            <person name="Copeland A."/>
            <person name="Barry K.W."/>
            <person name="Cichocki N."/>
            <person name="Veneault-Fourrey C."/>
            <person name="LaButti K."/>
            <person name="Lindquist E.A."/>
            <person name="Lipzen A."/>
            <person name="Lundell T."/>
            <person name="Morin E."/>
            <person name="Murat C."/>
            <person name="Sun H."/>
            <person name="Tunlid A."/>
            <person name="Henrissat B."/>
            <person name="Grigoriev I.V."/>
            <person name="Hibbett D.S."/>
            <person name="Martin F."/>
            <person name="Nordberg H.P."/>
            <person name="Cantor M.N."/>
            <person name="Hua S.X."/>
        </authorList>
    </citation>
    <scope>NUCLEOTIDE SEQUENCE [LARGE SCALE GENOMIC DNA]</scope>
    <source>
        <strain evidence="3 4">F 1598</strain>
    </source>
</reference>
<organism evidence="3 4">
    <name type="scientific">Piloderma croceum (strain F 1598)</name>
    <dbReference type="NCBI Taxonomy" id="765440"/>
    <lineage>
        <taxon>Eukaryota</taxon>
        <taxon>Fungi</taxon>
        <taxon>Dikarya</taxon>
        <taxon>Basidiomycota</taxon>
        <taxon>Agaricomycotina</taxon>
        <taxon>Agaricomycetes</taxon>
        <taxon>Agaricomycetidae</taxon>
        <taxon>Atheliales</taxon>
        <taxon>Atheliaceae</taxon>
        <taxon>Piloderma</taxon>
    </lineage>
</organism>
<evidence type="ECO:0000313" key="3">
    <source>
        <dbReference type="EMBL" id="KIM81700.1"/>
    </source>
</evidence>
<feature type="region of interest" description="Disordered" evidence="2">
    <location>
        <begin position="191"/>
        <end position="214"/>
    </location>
</feature>
<dbReference type="EMBL" id="KN832997">
    <property type="protein sequence ID" value="KIM81700.1"/>
    <property type="molecule type" value="Genomic_DNA"/>
</dbReference>
<evidence type="ECO:0000313" key="4">
    <source>
        <dbReference type="Proteomes" id="UP000054166"/>
    </source>
</evidence>
<keyword evidence="4" id="KW-1185">Reference proteome</keyword>
<dbReference type="InParanoid" id="A0A0C3FAP6"/>
<dbReference type="AlphaFoldDB" id="A0A0C3FAP6"/>
<dbReference type="HOGENOM" id="CLU_1142939_0_0_1"/>
<accession>A0A0C3FAP6</accession>
<feature type="coiled-coil region" evidence="1">
    <location>
        <begin position="61"/>
        <end position="98"/>
    </location>
</feature>
<keyword evidence="1" id="KW-0175">Coiled coil</keyword>
<evidence type="ECO:0000256" key="1">
    <source>
        <dbReference type="SAM" id="Coils"/>
    </source>
</evidence>
<evidence type="ECO:0000256" key="2">
    <source>
        <dbReference type="SAM" id="MobiDB-lite"/>
    </source>
</evidence>
<proteinExistence type="predicted"/>